<sequence>MDGNPLVNLVGGLVGGALRTVEGLLDAQPGGGGGGRFVVDHENVLLAAKVIQDQVNELQADFAAAYDKLTIAAPGTDDVSTRMARSWNDILVQKGDSYANRVRQYIEGLNKLVEQLQATARDYGYNEEQITQALGGPRVA</sequence>
<dbReference type="STRING" id="1193682.BJP25_30585"/>
<protein>
    <recommendedName>
        <fullName evidence="1">PE domain-containing protein</fullName>
    </recommendedName>
</protein>
<dbReference type="Pfam" id="PF00934">
    <property type="entry name" value="PE"/>
    <property type="match status" value="1"/>
</dbReference>
<dbReference type="EMBL" id="MKQR01000026">
    <property type="protein sequence ID" value="OLR90906.1"/>
    <property type="molecule type" value="Genomic_DNA"/>
</dbReference>
<evidence type="ECO:0000313" key="3">
    <source>
        <dbReference type="Proteomes" id="UP000186040"/>
    </source>
</evidence>
<organism evidence="2 3">
    <name type="scientific">Actinokineospora bangkokensis</name>
    <dbReference type="NCBI Taxonomy" id="1193682"/>
    <lineage>
        <taxon>Bacteria</taxon>
        <taxon>Bacillati</taxon>
        <taxon>Actinomycetota</taxon>
        <taxon>Actinomycetes</taxon>
        <taxon>Pseudonocardiales</taxon>
        <taxon>Pseudonocardiaceae</taxon>
        <taxon>Actinokineospora</taxon>
    </lineage>
</organism>
<dbReference type="InterPro" id="IPR000084">
    <property type="entry name" value="PE-PGRS_N"/>
</dbReference>
<keyword evidence="3" id="KW-1185">Reference proteome</keyword>
<comment type="caution">
    <text evidence="2">The sequence shown here is derived from an EMBL/GenBank/DDBJ whole genome shotgun (WGS) entry which is preliminary data.</text>
</comment>
<evidence type="ECO:0000259" key="1">
    <source>
        <dbReference type="Pfam" id="PF00934"/>
    </source>
</evidence>
<gene>
    <name evidence="2" type="ORF">BJP25_30585</name>
</gene>
<reference evidence="2 3" key="1">
    <citation type="submission" date="2016-10" db="EMBL/GenBank/DDBJ databases">
        <title>The Draft Genome Sequence of Actinokineospora bangkokensis 44EHWT reveals the biosynthetic pathway of antifungal compounds Thailandins with unusual extender unit butylmalonyl-CoA.</title>
        <authorList>
            <person name="Greule A."/>
            <person name="Intra B."/>
            <person name="Flemming S."/>
            <person name="Rommel M.G."/>
            <person name="Panbangred W."/>
            <person name="Bechthold A."/>
        </authorList>
    </citation>
    <scope>NUCLEOTIDE SEQUENCE [LARGE SCALE GENOMIC DNA]</scope>
    <source>
        <strain evidence="2 3">44EHW</strain>
    </source>
</reference>
<dbReference type="OrthoDB" id="3697873at2"/>
<name>A0A1Q9LFU6_9PSEU</name>
<evidence type="ECO:0000313" key="2">
    <source>
        <dbReference type="EMBL" id="OLR90906.1"/>
    </source>
</evidence>
<accession>A0A1Q9LFU6</accession>
<dbReference type="Proteomes" id="UP000186040">
    <property type="component" value="Unassembled WGS sequence"/>
</dbReference>
<proteinExistence type="predicted"/>
<dbReference type="Gene3D" id="1.10.287.850">
    <property type="entry name" value="HP0062-like domain"/>
    <property type="match status" value="1"/>
</dbReference>
<dbReference type="AlphaFoldDB" id="A0A1Q9LFU6"/>
<dbReference type="RefSeq" id="WP_075977579.1">
    <property type="nucleotide sequence ID" value="NZ_MKQR01000026.1"/>
</dbReference>
<feature type="domain" description="PE" evidence="1">
    <location>
        <begin position="39"/>
        <end position="128"/>
    </location>
</feature>